<dbReference type="InterPro" id="IPR030392">
    <property type="entry name" value="S74_ICA"/>
</dbReference>
<protein>
    <submittedName>
        <fullName evidence="4">Tail fiber domain-containing protein</fullName>
    </submittedName>
</protein>
<organism evidence="4 5">
    <name type="scientific">Sulfidibacter corallicola</name>
    <dbReference type="NCBI Taxonomy" id="2818388"/>
    <lineage>
        <taxon>Bacteria</taxon>
        <taxon>Pseudomonadati</taxon>
        <taxon>Acidobacteriota</taxon>
        <taxon>Holophagae</taxon>
        <taxon>Acanthopleuribacterales</taxon>
        <taxon>Acanthopleuribacteraceae</taxon>
        <taxon>Sulfidibacter</taxon>
    </lineage>
</organism>
<accession>A0A8A4TP98</accession>
<feature type="coiled-coil region" evidence="1">
    <location>
        <begin position="370"/>
        <end position="397"/>
    </location>
</feature>
<evidence type="ECO:0000313" key="5">
    <source>
        <dbReference type="Proteomes" id="UP000663929"/>
    </source>
</evidence>
<gene>
    <name evidence="4" type="ORF">J3U87_02210</name>
</gene>
<feature type="signal peptide" evidence="2">
    <location>
        <begin position="1"/>
        <end position="19"/>
    </location>
</feature>
<evidence type="ECO:0000256" key="2">
    <source>
        <dbReference type="SAM" id="SignalP"/>
    </source>
</evidence>
<evidence type="ECO:0000256" key="1">
    <source>
        <dbReference type="SAM" id="Coils"/>
    </source>
</evidence>
<dbReference type="RefSeq" id="WP_237381388.1">
    <property type="nucleotide sequence ID" value="NZ_CP071793.1"/>
</dbReference>
<dbReference type="AlphaFoldDB" id="A0A8A4TP98"/>
<keyword evidence="2" id="KW-0732">Signal</keyword>
<dbReference type="PROSITE" id="PS51688">
    <property type="entry name" value="ICA"/>
    <property type="match status" value="1"/>
</dbReference>
<dbReference type="EMBL" id="CP071793">
    <property type="protein sequence ID" value="QTD51257.1"/>
    <property type="molecule type" value="Genomic_DNA"/>
</dbReference>
<keyword evidence="5" id="KW-1185">Reference proteome</keyword>
<feature type="chain" id="PRO_5035182062" evidence="2">
    <location>
        <begin position="20"/>
        <end position="398"/>
    </location>
</feature>
<evidence type="ECO:0000259" key="3">
    <source>
        <dbReference type="PROSITE" id="PS51688"/>
    </source>
</evidence>
<keyword evidence="1" id="KW-0175">Coiled coil</keyword>
<name>A0A8A4TP98_SULCO</name>
<dbReference type="Pfam" id="PF13884">
    <property type="entry name" value="Peptidase_S74"/>
    <property type="match status" value="1"/>
</dbReference>
<dbReference type="Proteomes" id="UP000663929">
    <property type="component" value="Chromosome"/>
</dbReference>
<dbReference type="KEGG" id="scor:J3U87_02210"/>
<sequence length="398" mass="43698">MFRLILASMATMLTFPIFAGVDLDARTFVYHQEKLSSTNYTTVPGNKDTTSDPGWWLWEETGSFDLPDLLGTDFPDTATHVVIRAQVDVNGLANGFTDLYMDAYPALGDFTGFENSDNHCGHTDVENGLESQVWPTVVVPLDDDGLIGWKLKFKLLANSSLGLTTLEFWIDGFYQTATRQDVWNETATGVYLVPDHEDVGIGTFSPQTKVHVESGTDAMVRIETTNAAGDAGVEFKNSHANVNQAYSLFNHNNDGKLFLWDDTANACRLSVQTNGNIGIGRTDASHPIHMSSGAHVTSGGVWTNASSRALKHRIADLSPTEAQSALMRLQPKRYQYLAEPGEEYLGFIAEDVPDLVAMTGRKSLSAMDLAALLTTVVQAQAKELERLEAQIQQLQQDK</sequence>
<evidence type="ECO:0000313" key="4">
    <source>
        <dbReference type="EMBL" id="QTD51257.1"/>
    </source>
</evidence>
<feature type="domain" description="Peptidase S74" evidence="3">
    <location>
        <begin position="306"/>
        <end position="398"/>
    </location>
</feature>
<proteinExistence type="predicted"/>
<reference evidence="4" key="1">
    <citation type="submission" date="2021-03" db="EMBL/GenBank/DDBJ databases">
        <title>Acanthopleuribacteraceae sp. M133.</title>
        <authorList>
            <person name="Wang G."/>
        </authorList>
    </citation>
    <scope>NUCLEOTIDE SEQUENCE</scope>
    <source>
        <strain evidence="4">M133</strain>
    </source>
</reference>